<feature type="region of interest" description="Disordered" evidence="1">
    <location>
        <begin position="1"/>
        <end position="25"/>
    </location>
</feature>
<protein>
    <submittedName>
        <fullName evidence="2">Uncharacterized protein</fullName>
    </submittedName>
</protein>
<sequence>MPAFAHARASPRGGVARNKTRPATK</sequence>
<accession>A0A0A9BUM4</accession>
<reference evidence="2" key="1">
    <citation type="submission" date="2014-09" db="EMBL/GenBank/DDBJ databases">
        <authorList>
            <person name="Magalhaes I.L.F."/>
            <person name="Oliveira U."/>
            <person name="Santos F.R."/>
            <person name="Vidigal T.H.D.A."/>
            <person name="Brescovit A.D."/>
            <person name="Santos A.J."/>
        </authorList>
    </citation>
    <scope>NUCLEOTIDE SEQUENCE</scope>
    <source>
        <tissue evidence="2">Shoot tissue taken approximately 20 cm above the soil surface</tissue>
    </source>
</reference>
<dbReference type="EMBL" id="GBRH01230161">
    <property type="protein sequence ID" value="JAD67734.1"/>
    <property type="molecule type" value="Transcribed_RNA"/>
</dbReference>
<dbReference type="AlphaFoldDB" id="A0A0A9BUM4"/>
<evidence type="ECO:0000256" key="1">
    <source>
        <dbReference type="SAM" id="MobiDB-lite"/>
    </source>
</evidence>
<evidence type="ECO:0000313" key="2">
    <source>
        <dbReference type="EMBL" id="JAD67734.1"/>
    </source>
</evidence>
<organism evidence="2">
    <name type="scientific">Arundo donax</name>
    <name type="common">Giant reed</name>
    <name type="synonym">Donax arundinaceus</name>
    <dbReference type="NCBI Taxonomy" id="35708"/>
    <lineage>
        <taxon>Eukaryota</taxon>
        <taxon>Viridiplantae</taxon>
        <taxon>Streptophyta</taxon>
        <taxon>Embryophyta</taxon>
        <taxon>Tracheophyta</taxon>
        <taxon>Spermatophyta</taxon>
        <taxon>Magnoliopsida</taxon>
        <taxon>Liliopsida</taxon>
        <taxon>Poales</taxon>
        <taxon>Poaceae</taxon>
        <taxon>PACMAD clade</taxon>
        <taxon>Arundinoideae</taxon>
        <taxon>Arundineae</taxon>
        <taxon>Arundo</taxon>
    </lineage>
</organism>
<name>A0A0A9BUM4_ARUDO</name>
<proteinExistence type="predicted"/>
<reference evidence="2" key="2">
    <citation type="journal article" date="2015" name="Data Brief">
        <title>Shoot transcriptome of the giant reed, Arundo donax.</title>
        <authorList>
            <person name="Barrero R.A."/>
            <person name="Guerrero F.D."/>
            <person name="Moolhuijzen P."/>
            <person name="Goolsby J.A."/>
            <person name="Tidwell J."/>
            <person name="Bellgard S.E."/>
            <person name="Bellgard M.I."/>
        </authorList>
    </citation>
    <scope>NUCLEOTIDE SEQUENCE</scope>
    <source>
        <tissue evidence="2">Shoot tissue taken approximately 20 cm above the soil surface</tissue>
    </source>
</reference>